<keyword evidence="2" id="KW-0808">Transferase</keyword>
<dbReference type="PANTHER" id="PTHR37469:SF2">
    <property type="entry name" value="CELLOBIONIC ACID PHOSPHORYLASE"/>
    <property type="match status" value="1"/>
</dbReference>
<dbReference type="InterPro" id="IPR012341">
    <property type="entry name" value="6hp_glycosidase-like_sf"/>
</dbReference>
<dbReference type="Proteomes" id="UP000373449">
    <property type="component" value="Unassembled WGS sequence"/>
</dbReference>
<dbReference type="InterPro" id="IPR033432">
    <property type="entry name" value="GH94_catalytic"/>
</dbReference>
<gene>
    <name evidence="4" type="ORF">NCTC12282_00863</name>
</gene>
<dbReference type="SUPFAM" id="SSF48208">
    <property type="entry name" value="Six-hairpin glycosidases"/>
    <property type="match status" value="1"/>
</dbReference>
<dbReference type="Pfam" id="PF17167">
    <property type="entry name" value="Glyco_hydro_94"/>
    <property type="match status" value="1"/>
</dbReference>
<dbReference type="EMBL" id="CAADJA010000002">
    <property type="protein sequence ID" value="VFS45976.1"/>
    <property type="molecule type" value="Genomic_DNA"/>
</dbReference>
<evidence type="ECO:0000313" key="4">
    <source>
        <dbReference type="EMBL" id="VFS45976.1"/>
    </source>
</evidence>
<reference evidence="4 5" key="1">
    <citation type="submission" date="2019-03" db="EMBL/GenBank/DDBJ databases">
        <authorList>
            <consortium name="Pathogen Informatics"/>
        </authorList>
    </citation>
    <scope>NUCLEOTIDE SEQUENCE [LARGE SCALE GENOMIC DNA]</scope>
    <source>
        <strain evidence="4 5">NCTC12282</strain>
    </source>
</reference>
<dbReference type="InterPro" id="IPR052047">
    <property type="entry name" value="GH94_Enzymes"/>
</dbReference>
<evidence type="ECO:0000313" key="5">
    <source>
        <dbReference type="Proteomes" id="UP000373449"/>
    </source>
</evidence>
<dbReference type="PANTHER" id="PTHR37469">
    <property type="entry name" value="CELLOBIONIC ACID PHOSPHORYLASE-RELATED"/>
    <property type="match status" value="1"/>
</dbReference>
<proteinExistence type="predicted"/>
<dbReference type="Gene3D" id="1.50.10.10">
    <property type="match status" value="1"/>
</dbReference>
<sequence length="141" mass="15856">MSMINPINHSLDGAGVERYKVEPYVMSADIYAVDPHSGRGGWSWYTGSAGWTYRLITESLLGLQRHGEFITIHTRLPASWPKVSMTYQQGSSQYQITVQPGDGQYQVIMDNNLLVGDMIHIKDDGIDHQIEVFLGQLKESL</sequence>
<evidence type="ECO:0000256" key="1">
    <source>
        <dbReference type="ARBA" id="ARBA00022676"/>
    </source>
</evidence>
<accession>A0A484ZDY7</accession>
<dbReference type="AlphaFoldDB" id="A0A484ZDY7"/>
<name>A0A484ZDY7_9GAMM</name>
<evidence type="ECO:0000259" key="3">
    <source>
        <dbReference type="Pfam" id="PF17167"/>
    </source>
</evidence>
<dbReference type="GO" id="GO:0005975">
    <property type="term" value="P:carbohydrate metabolic process"/>
    <property type="evidence" value="ECO:0007669"/>
    <property type="project" value="InterPro"/>
</dbReference>
<protein>
    <submittedName>
        <fullName evidence="4">Cellobiose phosphorylase</fullName>
    </submittedName>
</protein>
<dbReference type="GO" id="GO:0016757">
    <property type="term" value="F:glycosyltransferase activity"/>
    <property type="evidence" value="ECO:0007669"/>
    <property type="project" value="UniProtKB-KW"/>
</dbReference>
<dbReference type="InterPro" id="IPR008928">
    <property type="entry name" value="6-hairpin_glycosidase_sf"/>
</dbReference>
<feature type="domain" description="Glycosyl hydrolase 94 catalytic" evidence="3">
    <location>
        <begin position="2"/>
        <end position="62"/>
    </location>
</feature>
<organism evidence="4 5">
    <name type="scientific">Budvicia aquatica</name>
    <dbReference type="NCBI Taxonomy" id="82979"/>
    <lineage>
        <taxon>Bacteria</taxon>
        <taxon>Pseudomonadati</taxon>
        <taxon>Pseudomonadota</taxon>
        <taxon>Gammaproteobacteria</taxon>
        <taxon>Enterobacterales</taxon>
        <taxon>Budviciaceae</taxon>
        <taxon>Budvicia</taxon>
    </lineage>
</organism>
<evidence type="ECO:0000256" key="2">
    <source>
        <dbReference type="ARBA" id="ARBA00022679"/>
    </source>
</evidence>
<keyword evidence="1" id="KW-0328">Glycosyltransferase</keyword>
<dbReference type="Gene3D" id="2.60.420.10">
    <property type="entry name" value="Maltose phosphorylase, domain 3"/>
    <property type="match status" value="1"/>
</dbReference>